<dbReference type="GO" id="GO:0000981">
    <property type="term" value="F:DNA-binding transcription factor activity, RNA polymerase II-specific"/>
    <property type="evidence" value="ECO:0007669"/>
    <property type="project" value="InterPro"/>
</dbReference>
<dbReference type="AlphaFoldDB" id="A0A1C7NFN9"/>
<keyword evidence="1" id="KW-0479">Metal-binding</keyword>
<organism evidence="5 6">
    <name type="scientific">Choanephora cucurbitarum</name>
    <dbReference type="NCBI Taxonomy" id="101091"/>
    <lineage>
        <taxon>Eukaryota</taxon>
        <taxon>Fungi</taxon>
        <taxon>Fungi incertae sedis</taxon>
        <taxon>Mucoromycota</taxon>
        <taxon>Mucoromycotina</taxon>
        <taxon>Mucoromycetes</taxon>
        <taxon>Mucorales</taxon>
        <taxon>Mucorineae</taxon>
        <taxon>Choanephoraceae</taxon>
        <taxon>Choanephoroideae</taxon>
        <taxon>Choanephora</taxon>
    </lineage>
</organism>
<proteinExistence type="predicted"/>
<reference evidence="5 6" key="1">
    <citation type="submission" date="2016-03" db="EMBL/GenBank/DDBJ databases">
        <title>Choanephora cucurbitarum.</title>
        <authorList>
            <person name="Min B."/>
            <person name="Park H."/>
            <person name="Park J.-H."/>
            <person name="Shin H.-D."/>
            <person name="Choi I.-G."/>
        </authorList>
    </citation>
    <scope>NUCLEOTIDE SEQUENCE [LARGE SCALE GENOMIC DNA]</scope>
    <source>
        <strain evidence="5 6">KUS-F28377</strain>
    </source>
</reference>
<dbReference type="InterPro" id="IPR001138">
    <property type="entry name" value="Zn2Cys6_DnaBD"/>
</dbReference>
<keyword evidence="6" id="KW-1185">Reference proteome</keyword>
<evidence type="ECO:0000256" key="1">
    <source>
        <dbReference type="ARBA" id="ARBA00022723"/>
    </source>
</evidence>
<sequence length="329" mass="37359">MSFNQVSNTWATSQHFDTESTQTTESAKPVEKTKRKQVKNACVNCQKACKKCDDGRPCKRCIKLGLTATCRDSDRKERKKGVKRGPYKKRQAYIKDKPVYPKLTEEQQQQNWNAPIYENVPQVLSQAYSPTPKMPSPLTISTNQLAPSLLSPQHTSPTYSNPTTTPPFFFDEEFPCVPSQGNVRLLSSLSPTSASSFEFADETLHYAYGYTNNQAIPSSSPSSMLDHQTISGNITPIQDEFYSWDDNTLASPIGSHPITDPMGFQKEITMPLFDFNQMMPMPWIDNDLSLGYQPQQHLIQPQQHLTQQPSYLDYIPPQQMPFNTTHWSF</sequence>
<evidence type="ECO:0000256" key="2">
    <source>
        <dbReference type="ARBA" id="ARBA00023242"/>
    </source>
</evidence>
<dbReference type="SUPFAM" id="SSF57701">
    <property type="entry name" value="Zn2/Cys6 DNA-binding domain"/>
    <property type="match status" value="1"/>
</dbReference>
<dbReference type="PROSITE" id="PS50048">
    <property type="entry name" value="ZN2_CY6_FUNGAL_2"/>
    <property type="match status" value="1"/>
</dbReference>
<gene>
    <name evidence="5" type="primary">pi067_1</name>
    <name evidence="5" type="ORF">A0J61_04010</name>
</gene>
<dbReference type="Proteomes" id="UP000093000">
    <property type="component" value="Unassembled WGS sequence"/>
</dbReference>
<comment type="caution">
    <text evidence="5">The sequence shown here is derived from an EMBL/GenBank/DDBJ whole genome shotgun (WGS) entry which is preliminary data.</text>
</comment>
<keyword evidence="2" id="KW-0539">Nucleus</keyword>
<dbReference type="STRING" id="101091.A0A1C7NFN9"/>
<evidence type="ECO:0000313" key="6">
    <source>
        <dbReference type="Proteomes" id="UP000093000"/>
    </source>
</evidence>
<dbReference type="InParanoid" id="A0A1C7NFN9"/>
<evidence type="ECO:0000259" key="4">
    <source>
        <dbReference type="PROSITE" id="PS50048"/>
    </source>
</evidence>
<dbReference type="EMBL" id="LUGH01000187">
    <property type="protein sequence ID" value="OBZ87933.1"/>
    <property type="molecule type" value="Genomic_DNA"/>
</dbReference>
<dbReference type="PANTHER" id="PTHR47659">
    <property type="entry name" value="ZN(II)2CYS6 TRANSCRIPTION FACTOR (EUROFUNG)-RELATED"/>
    <property type="match status" value="1"/>
</dbReference>
<dbReference type="OrthoDB" id="5575144at2759"/>
<dbReference type="PANTHER" id="PTHR47659:SF7">
    <property type="entry name" value="FUNGAL TRANSCRIPTIONAL REGULATORY PROTEIN, N-TERMINAL DOMAIN-CONTAINING PROTEIN"/>
    <property type="match status" value="1"/>
</dbReference>
<accession>A0A1C7NFN9</accession>
<feature type="domain" description="Zn(2)-C6 fungal-type" evidence="4">
    <location>
        <begin position="41"/>
        <end position="72"/>
    </location>
</feature>
<feature type="compositionally biased region" description="Polar residues" evidence="3">
    <location>
        <begin position="1"/>
        <end position="26"/>
    </location>
</feature>
<name>A0A1C7NFN9_9FUNG</name>
<protein>
    <submittedName>
        <fullName evidence="5">Putative transcriptional regulatory protein C27B12.11c</fullName>
    </submittedName>
</protein>
<dbReference type="SMART" id="SM00066">
    <property type="entry name" value="GAL4"/>
    <property type="match status" value="1"/>
</dbReference>
<dbReference type="GO" id="GO:0008270">
    <property type="term" value="F:zinc ion binding"/>
    <property type="evidence" value="ECO:0007669"/>
    <property type="project" value="InterPro"/>
</dbReference>
<feature type="region of interest" description="Disordered" evidence="3">
    <location>
        <begin position="1"/>
        <end position="33"/>
    </location>
</feature>
<dbReference type="CDD" id="cd00067">
    <property type="entry name" value="GAL4"/>
    <property type="match status" value="1"/>
</dbReference>
<evidence type="ECO:0000256" key="3">
    <source>
        <dbReference type="SAM" id="MobiDB-lite"/>
    </source>
</evidence>
<dbReference type="InterPro" id="IPR050335">
    <property type="entry name" value="ERT1_acuK_gluconeogen_tf"/>
</dbReference>
<dbReference type="InterPro" id="IPR036864">
    <property type="entry name" value="Zn2-C6_fun-type_DNA-bd_sf"/>
</dbReference>
<evidence type="ECO:0000313" key="5">
    <source>
        <dbReference type="EMBL" id="OBZ87933.1"/>
    </source>
</evidence>